<dbReference type="InterPro" id="IPR004360">
    <property type="entry name" value="Glyas_Fos-R_dOase_dom"/>
</dbReference>
<feature type="domain" description="VOC" evidence="1">
    <location>
        <begin position="4"/>
        <end position="120"/>
    </location>
</feature>
<dbReference type="SUPFAM" id="SSF54593">
    <property type="entry name" value="Glyoxalase/Bleomycin resistance protein/Dihydroxybiphenyl dioxygenase"/>
    <property type="match status" value="1"/>
</dbReference>
<dbReference type="PANTHER" id="PTHR36113">
    <property type="entry name" value="LYASE, PUTATIVE-RELATED-RELATED"/>
    <property type="match status" value="1"/>
</dbReference>
<dbReference type="EMBL" id="JAJEKE010000008">
    <property type="protein sequence ID" value="MCQ1529973.1"/>
    <property type="molecule type" value="Genomic_DNA"/>
</dbReference>
<proteinExistence type="predicted"/>
<gene>
    <name evidence="2" type="ORF">LJD61_10505</name>
</gene>
<evidence type="ECO:0000313" key="2">
    <source>
        <dbReference type="EMBL" id="MCQ1529973.1"/>
    </source>
</evidence>
<comment type="caution">
    <text evidence="2">The sequence shown here is derived from an EMBL/GenBank/DDBJ whole genome shotgun (WGS) entry which is preliminary data.</text>
</comment>
<evidence type="ECO:0000259" key="1">
    <source>
        <dbReference type="PROSITE" id="PS51819"/>
    </source>
</evidence>
<dbReference type="PANTHER" id="PTHR36113:SF3">
    <property type="entry name" value="SLL5075 PROTEIN"/>
    <property type="match status" value="1"/>
</dbReference>
<dbReference type="InterPro" id="IPR037523">
    <property type="entry name" value="VOC_core"/>
</dbReference>
<dbReference type="InterPro" id="IPR051332">
    <property type="entry name" value="Fosfomycin_Res_Enzymes"/>
</dbReference>
<dbReference type="PROSITE" id="PS51819">
    <property type="entry name" value="VOC"/>
    <property type="match status" value="1"/>
</dbReference>
<dbReference type="Pfam" id="PF00903">
    <property type="entry name" value="Glyoxalase"/>
    <property type="match status" value="1"/>
</dbReference>
<keyword evidence="3" id="KW-1185">Reference proteome</keyword>
<dbReference type="InterPro" id="IPR029068">
    <property type="entry name" value="Glyas_Bleomycin-R_OHBP_Dase"/>
</dbReference>
<dbReference type="RefSeq" id="WP_255227491.1">
    <property type="nucleotide sequence ID" value="NZ_JAJEKE010000008.1"/>
</dbReference>
<dbReference type="CDD" id="cd06587">
    <property type="entry name" value="VOC"/>
    <property type="match status" value="1"/>
</dbReference>
<evidence type="ECO:0000313" key="3">
    <source>
        <dbReference type="Proteomes" id="UP001651880"/>
    </source>
</evidence>
<sequence length="136" mass="16113">MSFCIDHLNRYVSDIDKFITFYNEVLGYELLDKGFKANGKAYAILKGFGHELFISEKDDFMPENSNFRHIGYSIENADSLLESLRDKGYADKECRIVVKQFSRQFYLKDPDGFEIDFIQWTDKEGFYENLKMKKRL</sequence>
<organism evidence="2 3">
    <name type="scientific">Lutispora saccharofermentans</name>
    <dbReference type="NCBI Taxonomy" id="3024236"/>
    <lineage>
        <taxon>Bacteria</taxon>
        <taxon>Bacillati</taxon>
        <taxon>Bacillota</taxon>
        <taxon>Clostridia</taxon>
        <taxon>Lutisporales</taxon>
        <taxon>Lutisporaceae</taxon>
        <taxon>Lutispora</taxon>
    </lineage>
</organism>
<dbReference type="Proteomes" id="UP001651880">
    <property type="component" value="Unassembled WGS sequence"/>
</dbReference>
<accession>A0ABT1NFD7</accession>
<reference evidence="2 3" key="1">
    <citation type="submission" date="2021-10" db="EMBL/GenBank/DDBJ databases">
        <title>Lutispora strain m25 sp. nov., a thermophilic, non-spore-forming bacterium isolated from a lab-scale methanogenic bioreactor digesting anaerobic sludge.</title>
        <authorList>
            <person name="El Houari A."/>
            <person name="Mcdonald J."/>
        </authorList>
    </citation>
    <scope>NUCLEOTIDE SEQUENCE [LARGE SCALE GENOMIC DNA]</scope>
    <source>
        <strain evidence="3">m25</strain>
    </source>
</reference>
<name>A0ABT1NFD7_9FIRM</name>
<protein>
    <submittedName>
        <fullName evidence="2">VOC family protein</fullName>
    </submittedName>
</protein>
<dbReference type="Gene3D" id="3.10.180.10">
    <property type="entry name" value="2,3-Dihydroxybiphenyl 1,2-Dioxygenase, domain 1"/>
    <property type="match status" value="1"/>
</dbReference>